<dbReference type="AlphaFoldDB" id="A0A3N4JPC8"/>
<name>A0A3N4JPC8_9PEZI</name>
<keyword evidence="2" id="KW-1185">Reference proteome</keyword>
<evidence type="ECO:0000313" key="1">
    <source>
        <dbReference type="EMBL" id="RPB00130.1"/>
    </source>
</evidence>
<accession>A0A3N4JPC8</accession>
<evidence type="ECO:0000313" key="2">
    <source>
        <dbReference type="Proteomes" id="UP000276215"/>
    </source>
</evidence>
<reference evidence="1 2" key="1">
    <citation type="journal article" date="2018" name="Nat. Ecol. Evol.">
        <title>Pezizomycetes genomes reveal the molecular basis of ectomycorrhizal truffle lifestyle.</title>
        <authorList>
            <person name="Murat C."/>
            <person name="Payen T."/>
            <person name="Noel B."/>
            <person name="Kuo A."/>
            <person name="Morin E."/>
            <person name="Chen J."/>
            <person name="Kohler A."/>
            <person name="Krizsan K."/>
            <person name="Balestrini R."/>
            <person name="Da Silva C."/>
            <person name="Montanini B."/>
            <person name="Hainaut M."/>
            <person name="Levati E."/>
            <person name="Barry K.W."/>
            <person name="Belfiori B."/>
            <person name="Cichocki N."/>
            <person name="Clum A."/>
            <person name="Dockter R.B."/>
            <person name="Fauchery L."/>
            <person name="Guy J."/>
            <person name="Iotti M."/>
            <person name="Le Tacon F."/>
            <person name="Lindquist E.A."/>
            <person name="Lipzen A."/>
            <person name="Malagnac F."/>
            <person name="Mello A."/>
            <person name="Molinier V."/>
            <person name="Miyauchi S."/>
            <person name="Poulain J."/>
            <person name="Riccioni C."/>
            <person name="Rubini A."/>
            <person name="Sitrit Y."/>
            <person name="Splivallo R."/>
            <person name="Traeger S."/>
            <person name="Wang M."/>
            <person name="Zifcakova L."/>
            <person name="Wipf D."/>
            <person name="Zambonelli A."/>
            <person name="Paolocci F."/>
            <person name="Nowrousian M."/>
            <person name="Ottonello S."/>
            <person name="Baldrian P."/>
            <person name="Spatafora J.W."/>
            <person name="Henrissat B."/>
            <person name="Nagy L.G."/>
            <person name="Aury J.M."/>
            <person name="Wincker P."/>
            <person name="Grigoriev I.V."/>
            <person name="Bonfante P."/>
            <person name="Martin F.M."/>
        </authorList>
    </citation>
    <scope>NUCLEOTIDE SEQUENCE [LARGE SCALE GENOMIC DNA]</scope>
    <source>
        <strain evidence="1 2">120613-1</strain>
    </source>
</reference>
<sequence>MLPHPPDLLCSTVCSLYGTSNVVTFVKRTDIAYHQNSEALAEVWVICNSSPFYKRHDITSKQGPFGNRPKAPPAYLGWIPRSIRVLVPRISKVNLSSLRAVYLFIFSSRQVGRGSPHLTRDTNGG</sequence>
<organism evidence="1 2">
    <name type="scientific">Choiromyces venosus 120613-1</name>
    <dbReference type="NCBI Taxonomy" id="1336337"/>
    <lineage>
        <taxon>Eukaryota</taxon>
        <taxon>Fungi</taxon>
        <taxon>Dikarya</taxon>
        <taxon>Ascomycota</taxon>
        <taxon>Pezizomycotina</taxon>
        <taxon>Pezizomycetes</taxon>
        <taxon>Pezizales</taxon>
        <taxon>Tuberaceae</taxon>
        <taxon>Choiromyces</taxon>
    </lineage>
</organism>
<protein>
    <submittedName>
        <fullName evidence="1">Uncharacterized protein</fullName>
    </submittedName>
</protein>
<dbReference type="Proteomes" id="UP000276215">
    <property type="component" value="Unassembled WGS sequence"/>
</dbReference>
<gene>
    <name evidence="1" type="ORF">L873DRAFT_831351</name>
</gene>
<dbReference type="EMBL" id="ML120382">
    <property type="protein sequence ID" value="RPB00130.1"/>
    <property type="molecule type" value="Genomic_DNA"/>
</dbReference>
<proteinExistence type="predicted"/>